<reference evidence="11 12" key="1">
    <citation type="submission" date="2017-09" db="EMBL/GenBank/DDBJ databases">
        <title>Depth-based differentiation of microbial function through sediment-hosted aquifers and enrichment of novel symbionts in the deep terrestrial subsurface.</title>
        <authorList>
            <person name="Probst A.J."/>
            <person name="Ladd B."/>
            <person name="Jarett J.K."/>
            <person name="Geller-Mcgrath D.E."/>
            <person name="Sieber C.M."/>
            <person name="Emerson J.B."/>
            <person name="Anantharaman K."/>
            <person name="Thomas B.C."/>
            <person name="Malmstrom R."/>
            <person name="Stieglmeier M."/>
            <person name="Klingl A."/>
            <person name="Woyke T."/>
            <person name="Ryan C.M."/>
            <person name="Banfield J.F."/>
        </authorList>
    </citation>
    <scope>NUCLEOTIDE SEQUENCE [LARGE SCALE GENOMIC DNA]</scope>
    <source>
        <strain evidence="11">CG10_big_fil_rev_8_21_14_0_10_42_12</strain>
    </source>
</reference>
<gene>
    <name evidence="11" type="ORF">COV34_03455</name>
</gene>
<dbReference type="GO" id="GO:0005737">
    <property type="term" value="C:cytoplasm"/>
    <property type="evidence" value="ECO:0007669"/>
    <property type="project" value="UniProtKB-SubCell"/>
</dbReference>
<keyword evidence="7" id="KW-0547">Nucleotide-binding</keyword>
<dbReference type="InterPro" id="IPR003442">
    <property type="entry name" value="T6A_TsaE"/>
</dbReference>
<dbReference type="Pfam" id="PF02367">
    <property type="entry name" value="TsaE"/>
    <property type="match status" value="1"/>
</dbReference>
<evidence type="ECO:0000256" key="2">
    <source>
        <dbReference type="ARBA" id="ARBA00007599"/>
    </source>
</evidence>
<keyword evidence="4" id="KW-0963">Cytoplasm</keyword>
<dbReference type="NCBIfam" id="TIGR00150">
    <property type="entry name" value="T6A_YjeE"/>
    <property type="match status" value="1"/>
</dbReference>
<evidence type="ECO:0000256" key="6">
    <source>
        <dbReference type="ARBA" id="ARBA00022723"/>
    </source>
</evidence>
<dbReference type="PANTHER" id="PTHR33540">
    <property type="entry name" value="TRNA THREONYLCARBAMOYLADENOSINE BIOSYNTHESIS PROTEIN TSAE"/>
    <property type="match status" value="1"/>
</dbReference>
<dbReference type="GO" id="GO:0016740">
    <property type="term" value="F:transferase activity"/>
    <property type="evidence" value="ECO:0007669"/>
    <property type="project" value="UniProtKB-KW"/>
</dbReference>
<proteinExistence type="inferred from homology"/>
<evidence type="ECO:0000256" key="3">
    <source>
        <dbReference type="ARBA" id="ARBA00019010"/>
    </source>
</evidence>
<evidence type="ECO:0000256" key="8">
    <source>
        <dbReference type="ARBA" id="ARBA00022840"/>
    </source>
</evidence>
<evidence type="ECO:0000313" key="11">
    <source>
        <dbReference type="EMBL" id="PIR37251.1"/>
    </source>
</evidence>
<keyword evidence="11" id="KW-0808">Transferase</keyword>
<dbReference type="Proteomes" id="UP000231333">
    <property type="component" value="Unassembled WGS sequence"/>
</dbReference>
<dbReference type="GO" id="GO:0005524">
    <property type="term" value="F:ATP binding"/>
    <property type="evidence" value="ECO:0007669"/>
    <property type="project" value="UniProtKB-KW"/>
</dbReference>
<sequence>MKEVRVAHIEELNKTAEEFLRDLDPEEKAVVVGLSGNLGAGKTAFVKEVARVLGVTGEITSPTFVIQKNYDIDFHGFKTLVHIDAYRLEKGEDMKPLKFKDTLADKNNLVLIEWPEKIESILPKATRKIVFETIDPTTRKLTFYGKDE</sequence>
<organism evidence="11 12">
    <name type="scientific">Candidatus Zambryskibacteria bacterium CG10_big_fil_rev_8_21_14_0_10_42_12</name>
    <dbReference type="NCBI Taxonomy" id="1975115"/>
    <lineage>
        <taxon>Bacteria</taxon>
        <taxon>Candidatus Zambryskiibacteriota</taxon>
    </lineage>
</organism>
<evidence type="ECO:0000256" key="9">
    <source>
        <dbReference type="ARBA" id="ARBA00022842"/>
    </source>
</evidence>
<keyword evidence="9" id="KW-0460">Magnesium</keyword>
<dbReference type="EMBL" id="PCXL01000026">
    <property type="protein sequence ID" value="PIR37251.1"/>
    <property type="molecule type" value="Genomic_DNA"/>
</dbReference>
<comment type="caution">
    <text evidence="11">The sequence shown here is derived from an EMBL/GenBank/DDBJ whole genome shotgun (WGS) entry which is preliminary data.</text>
</comment>
<accession>A0A2H0QSJ5</accession>
<dbReference type="PANTHER" id="PTHR33540:SF2">
    <property type="entry name" value="TRNA THREONYLCARBAMOYLADENOSINE BIOSYNTHESIS PROTEIN TSAE"/>
    <property type="match status" value="1"/>
</dbReference>
<evidence type="ECO:0000256" key="7">
    <source>
        <dbReference type="ARBA" id="ARBA00022741"/>
    </source>
</evidence>
<dbReference type="Gene3D" id="3.40.50.300">
    <property type="entry name" value="P-loop containing nucleotide triphosphate hydrolases"/>
    <property type="match status" value="1"/>
</dbReference>
<evidence type="ECO:0000256" key="1">
    <source>
        <dbReference type="ARBA" id="ARBA00004496"/>
    </source>
</evidence>
<comment type="subcellular location">
    <subcellularLocation>
        <location evidence="1">Cytoplasm</location>
    </subcellularLocation>
</comment>
<evidence type="ECO:0000313" key="12">
    <source>
        <dbReference type="Proteomes" id="UP000231333"/>
    </source>
</evidence>
<evidence type="ECO:0000256" key="5">
    <source>
        <dbReference type="ARBA" id="ARBA00022694"/>
    </source>
</evidence>
<dbReference type="SUPFAM" id="SSF52540">
    <property type="entry name" value="P-loop containing nucleoside triphosphate hydrolases"/>
    <property type="match status" value="1"/>
</dbReference>
<name>A0A2H0QSJ5_9BACT</name>
<dbReference type="InterPro" id="IPR027417">
    <property type="entry name" value="P-loop_NTPase"/>
</dbReference>
<comment type="similarity">
    <text evidence="2">Belongs to the TsaE family.</text>
</comment>
<keyword evidence="5" id="KW-0819">tRNA processing</keyword>
<dbReference type="GO" id="GO:0002949">
    <property type="term" value="P:tRNA threonylcarbamoyladenosine modification"/>
    <property type="evidence" value="ECO:0007669"/>
    <property type="project" value="InterPro"/>
</dbReference>
<protein>
    <recommendedName>
        <fullName evidence="3">tRNA threonylcarbamoyladenosine biosynthesis protein TsaE</fullName>
    </recommendedName>
    <alternativeName>
        <fullName evidence="10">t(6)A37 threonylcarbamoyladenosine biosynthesis protein TsaE</fullName>
    </alternativeName>
</protein>
<dbReference type="AlphaFoldDB" id="A0A2H0QSJ5"/>
<keyword evidence="8" id="KW-0067">ATP-binding</keyword>
<evidence type="ECO:0000256" key="4">
    <source>
        <dbReference type="ARBA" id="ARBA00022490"/>
    </source>
</evidence>
<evidence type="ECO:0000256" key="10">
    <source>
        <dbReference type="ARBA" id="ARBA00032441"/>
    </source>
</evidence>
<keyword evidence="6" id="KW-0479">Metal-binding</keyword>
<dbReference type="GO" id="GO:0046872">
    <property type="term" value="F:metal ion binding"/>
    <property type="evidence" value="ECO:0007669"/>
    <property type="project" value="UniProtKB-KW"/>
</dbReference>